<evidence type="ECO:0000259" key="1">
    <source>
        <dbReference type="Pfam" id="PF12571"/>
    </source>
</evidence>
<feature type="domain" description="Phage tail fibre protein N-terminal" evidence="1">
    <location>
        <begin position="1"/>
        <end position="149"/>
    </location>
</feature>
<reference evidence="3" key="1">
    <citation type="submission" date="2016-10" db="EMBL/GenBank/DDBJ databases">
        <authorList>
            <person name="Varghese N."/>
            <person name="Submissions S."/>
        </authorList>
    </citation>
    <scope>NUCLEOTIDE SEQUENCE [LARGE SCALE GENOMIC DNA]</scope>
    <source>
        <strain evidence="3">Nm69</strain>
    </source>
</reference>
<name>A0A1I4EEX3_9PROT</name>
<dbReference type="RefSeq" id="WP_090701521.1">
    <property type="nucleotide sequence ID" value="NZ_FOSP01000027.1"/>
</dbReference>
<dbReference type="EMBL" id="FOSP01000027">
    <property type="protein sequence ID" value="SFL02731.1"/>
    <property type="molecule type" value="Genomic_DNA"/>
</dbReference>
<dbReference type="STRING" id="52441.SAMN05216302_10274"/>
<organism evidence="2 3">
    <name type="scientific">Nitrosomonas aestuarii</name>
    <dbReference type="NCBI Taxonomy" id="52441"/>
    <lineage>
        <taxon>Bacteria</taxon>
        <taxon>Pseudomonadati</taxon>
        <taxon>Pseudomonadota</taxon>
        <taxon>Betaproteobacteria</taxon>
        <taxon>Nitrosomonadales</taxon>
        <taxon>Nitrosomonadaceae</taxon>
        <taxon>Nitrosomonas</taxon>
    </lineage>
</organism>
<evidence type="ECO:0000313" key="3">
    <source>
        <dbReference type="Proteomes" id="UP000199533"/>
    </source>
</evidence>
<sequence length="191" mass="20929">MNNYYILLTDVGASRMAVSAATNTPINLTEVALGDGNGNVPLPVASDSTLVNEVYRAGVNSVTQDVENPAWYVIELVLPPEVGGFHVREIGVYDDAGNLIYIGNHPPEYKPVLAEGSTRDTLYKIIVETSNAAEVTLVIEPSLVMATHQYVVNAIADHEAKPDPHPQYLTQEEFEALLLSRRAHRFYTIHA</sequence>
<dbReference type="InterPro" id="IPR051934">
    <property type="entry name" value="Phage_Tail_Fiber_Structural"/>
</dbReference>
<evidence type="ECO:0000313" key="2">
    <source>
        <dbReference type="EMBL" id="SFL02731.1"/>
    </source>
</evidence>
<dbReference type="Pfam" id="PF12571">
    <property type="entry name" value="Phage_tail_fib"/>
    <property type="match status" value="1"/>
</dbReference>
<protein>
    <submittedName>
        <fullName evidence="2">Phage tail-collar fibre protein</fullName>
    </submittedName>
</protein>
<dbReference type="PANTHER" id="PTHR35191:SF1">
    <property type="entry name" value="PROPHAGE SIDE TAIL FIBER PROTEIN HOMOLOG STFQ-RELATED"/>
    <property type="match status" value="1"/>
</dbReference>
<dbReference type="Proteomes" id="UP000199533">
    <property type="component" value="Unassembled WGS sequence"/>
</dbReference>
<gene>
    <name evidence="2" type="ORF">SAMN05216302_10274</name>
</gene>
<dbReference type="PANTHER" id="PTHR35191">
    <property type="entry name" value="PROPHAGE SIDE TAIL FIBER PROTEIN HOMOLOG STFQ-RELATED"/>
    <property type="match status" value="1"/>
</dbReference>
<keyword evidence="3" id="KW-1185">Reference proteome</keyword>
<accession>A0A1I4EEX3</accession>
<dbReference type="OrthoDB" id="9810174at2"/>
<proteinExistence type="predicted"/>
<dbReference type="InterPro" id="IPR022225">
    <property type="entry name" value="Phage_tail_fibre_N"/>
</dbReference>
<dbReference type="AlphaFoldDB" id="A0A1I4EEX3"/>